<dbReference type="InterPro" id="IPR029069">
    <property type="entry name" value="HotDog_dom_sf"/>
</dbReference>
<feature type="domain" description="Thioesterase" evidence="3">
    <location>
        <begin position="84"/>
        <end position="132"/>
    </location>
</feature>
<dbReference type="PANTHER" id="PTHR21660">
    <property type="entry name" value="THIOESTERASE SUPERFAMILY MEMBER-RELATED"/>
    <property type="match status" value="1"/>
</dbReference>
<proteinExistence type="inferred from homology"/>
<dbReference type="InterPro" id="IPR006683">
    <property type="entry name" value="Thioestr_dom"/>
</dbReference>
<protein>
    <recommendedName>
        <fullName evidence="3">Thioesterase domain-containing protein</fullName>
    </recommendedName>
</protein>
<evidence type="ECO:0000259" key="3">
    <source>
        <dbReference type="Pfam" id="PF03061"/>
    </source>
</evidence>
<organism evidence="4 5">
    <name type="scientific">Cryomyces minteri</name>
    <dbReference type="NCBI Taxonomy" id="331657"/>
    <lineage>
        <taxon>Eukaryota</taxon>
        <taxon>Fungi</taxon>
        <taxon>Dikarya</taxon>
        <taxon>Ascomycota</taxon>
        <taxon>Pezizomycotina</taxon>
        <taxon>Dothideomycetes</taxon>
        <taxon>Dothideomycetes incertae sedis</taxon>
        <taxon>Cryomyces</taxon>
    </lineage>
</organism>
<dbReference type="SUPFAM" id="SSF54637">
    <property type="entry name" value="Thioesterase/thiol ester dehydrase-isomerase"/>
    <property type="match status" value="1"/>
</dbReference>
<dbReference type="Gene3D" id="3.10.129.10">
    <property type="entry name" value="Hotdog Thioesterase"/>
    <property type="match status" value="1"/>
</dbReference>
<dbReference type="PANTHER" id="PTHR21660:SF9">
    <property type="entry name" value="THIOESTERASE DOMAIN-CONTAINING PROTEIN"/>
    <property type="match status" value="1"/>
</dbReference>
<dbReference type="InterPro" id="IPR039298">
    <property type="entry name" value="ACOT13"/>
</dbReference>
<accession>A0A4U0WGN2</accession>
<gene>
    <name evidence="4" type="ORF">B0A49_10643</name>
</gene>
<evidence type="ECO:0000256" key="1">
    <source>
        <dbReference type="ARBA" id="ARBA00008324"/>
    </source>
</evidence>
<dbReference type="EMBL" id="NAJN01001691">
    <property type="protein sequence ID" value="TKA61717.1"/>
    <property type="molecule type" value="Genomic_DNA"/>
</dbReference>
<evidence type="ECO:0000313" key="5">
    <source>
        <dbReference type="Proteomes" id="UP000308768"/>
    </source>
</evidence>
<dbReference type="Proteomes" id="UP000308768">
    <property type="component" value="Unassembled WGS sequence"/>
</dbReference>
<dbReference type="GO" id="GO:0047617">
    <property type="term" value="F:fatty acyl-CoA hydrolase activity"/>
    <property type="evidence" value="ECO:0007669"/>
    <property type="project" value="InterPro"/>
</dbReference>
<reference evidence="4 5" key="1">
    <citation type="submission" date="2017-03" db="EMBL/GenBank/DDBJ databases">
        <title>Genomes of endolithic fungi from Antarctica.</title>
        <authorList>
            <person name="Coleine C."/>
            <person name="Masonjones S."/>
            <person name="Stajich J.E."/>
        </authorList>
    </citation>
    <scope>NUCLEOTIDE SEQUENCE [LARGE SCALE GENOMIC DNA]</scope>
    <source>
        <strain evidence="4 5">CCFEE 5187</strain>
    </source>
</reference>
<dbReference type="OrthoDB" id="2831072at2759"/>
<keyword evidence="5" id="KW-1185">Reference proteome</keyword>
<evidence type="ECO:0000256" key="2">
    <source>
        <dbReference type="SAM" id="MobiDB-lite"/>
    </source>
</evidence>
<dbReference type="AlphaFoldDB" id="A0A4U0WGN2"/>
<dbReference type="STRING" id="331657.A0A4U0WGN2"/>
<dbReference type="Pfam" id="PF03061">
    <property type="entry name" value="4HBT"/>
    <property type="match status" value="1"/>
</dbReference>
<name>A0A4U0WGN2_9PEZI</name>
<feature type="region of interest" description="Disordered" evidence="2">
    <location>
        <begin position="157"/>
        <end position="188"/>
    </location>
</feature>
<dbReference type="CDD" id="cd03443">
    <property type="entry name" value="PaaI_thioesterase"/>
    <property type="match status" value="1"/>
</dbReference>
<comment type="similarity">
    <text evidence="1">Belongs to the thioesterase PaaI family.</text>
</comment>
<evidence type="ECO:0000313" key="4">
    <source>
        <dbReference type="EMBL" id="TKA61717.1"/>
    </source>
</evidence>
<comment type="caution">
    <text evidence="4">The sequence shown here is derived from an EMBL/GenBank/DDBJ whole genome shotgun (WGS) entry which is preliminary data.</text>
</comment>
<sequence length="188" mass="20609">MTTSGGGDNGRLRAMAAVQAIFERYRILESMRPDGHVDYDAHVMQNVRLLDAGPEGCVLYEFEIGPRYSNLNGPWHRDENSFLGGVTRHLSISYLRAVPIPSTVRISAHVVQHGRTMALIRGEMTSADGRVAYAACEHHKVNVPTRPEYLAAKAEGVEGHDGGEKVKGSEKVEDVARGKAEEKVMGKL</sequence>